<dbReference type="EMBL" id="JAHLQT010035651">
    <property type="protein sequence ID" value="KAG7158106.1"/>
    <property type="molecule type" value="Genomic_DNA"/>
</dbReference>
<organism evidence="1 2">
    <name type="scientific">Homarus americanus</name>
    <name type="common">American lobster</name>
    <dbReference type="NCBI Taxonomy" id="6706"/>
    <lineage>
        <taxon>Eukaryota</taxon>
        <taxon>Metazoa</taxon>
        <taxon>Ecdysozoa</taxon>
        <taxon>Arthropoda</taxon>
        <taxon>Crustacea</taxon>
        <taxon>Multicrustacea</taxon>
        <taxon>Malacostraca</taxon>
        <taxon>Eumalacostraca</taxon>
        <taxon>Eucarida</taxon>
        <taxon>Decapoda</taxon>
        <taxon>Pleocyemata</taxon>
        <taxon>Astacidea</taxon>
        <taxon>Nephropoidea</taxon>
        <taxon>Nephropidae</taxon>
        <taxon>Homarus</taxon>
    </lineage>
</organism>
<protein>
    <submittedName>
        <fullName evidence="1">Uncharacterized protein</fullName>
    </submittedName>
</protein>
<reference evidence="1" key="1">
    <citation type="journal article" date="2021" name="Sci. Adv.">
        <title>The American lobster genome reveals insights on longevity, neural, and immune adaptations.</title>
        <authorList>
            <person name="Polinski J.M."/>
            <person name="Zimin A.V."/>
            <person name="Clark K.F."/>
            <person name="Kohn A.B."/>
            <person name="Sadowski N."/>
            <person name="Timp W."/>
            <person name="Ptitsyn A."/>
            <person name="Khanna P."/>
            <person name="Romanova D.Y."/>
            <person name="Williams P."/>
            <person name="Greenwood S.J."/>
            <person name="Moroz L.L."/>
            <person name="Walt D.R."/>
            <person name="Bodnar A.G."/>
        </authorList>
    </citation>
    <scope>NUCLEOTIDE SEQUENCE</scope>
    <source>
        <strain evidence="1">GMGI-L3</strain>
    </source>
</reference>
<evidence type="ECO:0000313" key="1">
    <source>
        <dbReference type="EMBL" id="KAG7158106.1"/>
    </source>
</evidence>
<sequence>MSEAFPRPRYLCLLHESHAAQQGHHKILIRTMDLDLVVLAVSVVQGMHQEDELWLAFGTGKSFRFLTAHEMAACLGPKKAQALPMFHALTGCDTVSSFSGHGKKTAWAIWAVYPDLTEALLKLSAASKVIPEEVLHIIERFVILLYDRTS</sequence>
<dbReference type="Proteomes" id="UP000747542">
    <property type="component" value="Unassembled WGS sequence"/>
</dbReference>
<keyword evidence="2" id="KW-1185">Reference proteome</keyword>
<accession>A0A8J5MNL9</accession>
<proteinExistence type="predicted"/>
<comment type="caution">
    <text evidence="1">The sequence shown here is derived from an EMBL/GenBank/DDBJ whole genome shotgun (WGS) entry which is preliminary data.</text>
</comment>
<name>A0A8J5MNL9_HOMAM</name>
<evidence type="ECO:0000313" key="2">
    <source>
        <dbReference type="Proteomes" id="UP000747542"/>
    </source>
</evidence>
<gene>
    <name evidence="1" type="ORF">Hamer_G030256</name>
</gene>
<dbReference type="AlphaFoldDB" id="A0A8J5MNL9"/>